<dbReference type="RefSeq" id="WP_182552234.1">
    <property type="nucleotide sequence ID" value="NZ_JACGXN010000016.1"/>
</dbReference>
<feature type="domain" description="DUF5983" evidence="1">
    <location>
        <begin position="9"/>
        <end position="90"/>
    </location>
</feature>
<dbReference type="InterPro" id="IPR046025">
    <property type="entry name" value="DUF5983"/>
</dbReference>
<dbReference type="Proteomes" id="UP000549052">
    <property type="component" value="Unassembled WGS sequence"/>
</dbReference>
<evidence type="ECO:0000259" key="1">
    <source>
        <dbReference type="Pfam" id="PF19419"/>
    </source>
</evidence>
<comment type="caution">
    <text evidence="2">The sequence shown here is derived from an EMBL/GenBank/DDBJ whole genome shotgun (WGS) entry which is preliminary data.</text>
</comment>
<evidence type="ECO:0000313" key="3">
    <source>
        <dbReference type="Proteomes" id="UP000549052"/>
    </source>
</evidence>
<dbReference type="Pfam" id="PF19419">
    <property type="entry name" value="DUF5983"/>
    <property type="match status" value="1"/>
</dbReference>
<sequence length="90" mass="10387">MSLEIRKFITVSTAHVSFETAALLNDNVNRPCLGGTYGDYGWFLYARDDDQGEIPDDLWKVFQWVVQQGIDYVVLDRDADHIDSLPTFDW</sequence>
<protein>
    <recommendedName>
        <fullName evidence="1">DUF5983 domain-containing protein</fullName>
    </recommendedName>
</protein>
<organism evidence="2 3">
    <name type="scientific">Phyllobacterium myrsinacearum</name>
    <dbReference type="NCBI Taxonomy" id="28101"/>
    <lineage>
        <taxon>Bacteria</taxon>
        <taxon>Pseudomonadati</taxon>
        <taxon>Pseudomonadota</taxon>
        <taxon>Alphaproteobacteria</taxon>
        <taxon>Hyphomicrobiales</taxon>
        <taxon>Phyllobacteriaceae</taxon>
        <taxon>Phyllobacterium</taxon>
    </lineage>
</organism>
<dbReference type="EMBL" id="JACGXN010000016">
    <property type="protein sequence ID" value="MBA8881677.1"/>
    <property type="molecule type" value="Genomic_DNA"/>
</dbReference>
<name>A0A839EZ69_9HYPH</name>
<keyword evidence="3" id="KW-1185">Reference proteome</keyword>
<gene>
    <name evidence="2" type="ORF">FHW16_005422</name>
</gene>
<evidence type="ECO:0000313" key="2">
    <source>
        <dbReference type="EMBL" id="MBA8881677.1"/>
    </source>
</evidence>
<reference evidence="2 3" key="1">
    <citation type="submission" date="2020-07" db="EMBL/GenBank/DDBJ databases">
        <title>Genomic Encyclopedia of Type Strains, Phase IV (KMG-V): Genome sequencing to study the core and pangenomes of soil and plant-associated prokaryotes.</title>
        <authorList>
            <person name="Whitman W."/>
        </authorList>
    </citation>
    <scope>NUCLEOTIDE SEQUENCE [LARGE SCALE GENOMIC DNA]</scope>
    <source>
        <strain evidence="2 3">AN3</strain>
    </source>
</reference>
<dbReference type="AlphaFoldDB" id="A0A839EZ69"/>
<proteinExistence type="predicted"/>
<accession>A0A839EZ69</accession>